<evidence type="ECO:0000313" key="3">
    <source>
        <dbReference type="Proteomes" id="UP000001876"/>
    </source>
</evidence>
<feature type="transmembrane region" description="Helical" evidence="1">
    <location>
        <begin position="6"/>
        <end position="30"/>
    </location>
</feature>
<keyword evidence="1" id="KW-0472">Membrane</keyword>
<proteinExistence type="predicted"/>
<gene>
    <name evidence="2" type="ORF">MICPUCDRAFT_55093</name>
</gene>
<dbReference type="EMBL" id="GG663736">
    <property type="protein sequence ID" value="EEH59647.1"/>
    <property type="molecule type" value="Genomic_DNA"/>
</dbReference>
<name>C1MJT9_MICPC</name>
<organism evidence="3">
    <name type="scientific">Micromonas pusilla (strain CCMP1545)</name>
    <name type="common">Picoplanktonic green alga</name>
    <dbReference type="NCBI Taxonomy" id="564608"/>
    <lineage>
        <taxon>Eukaryota</taxon>
        <taxon>Viridiplantae</taxon>
        <taxon>Chlorophyta</taxon>
        <taxon>Mamiellophyceae</taxon>
        <taxon>Mamiellales</taxon>
        <taxon>Mamiellaceae</taxon>
        <taxon>Micromonas</taxon>
    </lineage>
</organism>
<sequence>MLLYNLTVGGGGAITALLVVSAIILFLVAWKEGRGVVTNAPVTFYRCDGAGRDCCRNGPHDLGYHEKFTYLANGRGFETRQKDCMRRHLLVSRRCRELKPIVIHPKEEGWKLW</sequence>
<dbReference type="Proteomes" id="UP000001876">
    <property type="component" value="Unassembled WGS sequence"/>
</dbReference>
<dbReference type="GeneID" id="9681642"/>
<dbReference type="AlphaFoldDB" id="C1MJT9"/>
<evidence type="ECO:0000256" key="1">
    <source>
        <dbReference type="SAM" id="Phobius"/>
    </source>
</evidence>
<evidence type="ECO:0000313" key="2">
    <source>
        <dbReference type="EMBL" id="EEH59647.1"/>
    </source>
</evidence>
<dbReference type="OrthoDB" id="498061at2759"/>
<keyword evidence="3" id="KW-1185">Reference proteome</keyword>
<keyword evidence="1" id="KW-0812">Transmembrane</keyword>
<accession>C1MJT9</accession>
<keyword evidence="1" id="KW-1133">Transmembrane helix</keyword>
<reference evidence="2 3" key="1">
    <citation type="journal article" date="2009" name="Science">
        <title>Green evolution and dynamic adaptations revealed by genomes of the marine picoeukaryotes Micromonas.</title>
        <authorList>
            <person name="Worden A.Z."/>
            <person name="Lee J.H."/>
            <person name="Mock T."/>
            <person name="Rouze P."/>
            <person name="Simmons M.P."/>
            <person name="Aerts A.L."/>
            <person name="Allen A.E."/>
            <person name="Cuvelier M.L."/>
            <person name="Derelle E."/>
            <person name="Everett M.V."/>
            <person name="Foulon E."/>
            <person name="Grimwood J."/>
            <person name="Gundlach H."/>
            <person name="Henrissat B."/>
            <person name="Napoli C."/>
            <person name="McDonald S.M."/>
            <person name="Parker M.S."/>
            <person name="Rombauts S."/>
            <person name="Salamov A."/>
            <person name="Von Dassow P."/>
            <person name="Badger J.H."/>
            <person name="Coutinho P.M."/>
            <person name="Demir E."/>
            <person name="Dubchak I."/>
            <person name="Gentemann C."/>
            <person name="Eikrem W."/>
            <person name="Gready J.E."/>
            <person name="John U."/>
            <person name="Lanier W."/>
            <person name="Lindquist E.A."/>
            <person name="Lucas S."/>
            <person name="Mayer K.F."/>
            <person name="Moreau H."/>
            <person name="Not F."/>
            <person name="Otillar R."/>
            <person name="Panaud O."/>
            <person name="Pangilinan J."/>
            <person name="Paulsen I."/>
            <person name="Piegu B."/>
            <person name="Poliakov A."/>
            <person name="Robbens S."/>
            <person name="Schmutz J."/>
            <person name="Toulza E."/>
            <person name="Wyss T."/>
            <person name="Zelensky A."/>
            <person name="Zhou K."/>
            <person name="Armbrust E.V."/>
            <person name="Bhattacharya D."/>
            <person name="Goodenough U.W."/>
            <person name="Van de Peer Y."/>
            <person name="Grigoriev I.V."/>
        </authorList>
    </citation>
    <scope>NUCLEOTIDE SEQUENCE [LARGE SCALE GENOMIC DNA]</scope>
    <source>
        <strain evidence="2 3">CCMP1545</strain>
    </source>
</reference>
<dbReference type="KEGG" id="mpp:MICPUCDRAFT_55093"/>
<dbReference type="RefSeq" id="XP_003056271.1">
    <property type="nucleotide sequence ID" value="XM_003056225.1"/>
</dbReference>
<protein>
    <submittedName>
        <fullName evidence="2">Predicted protein</fullName>
    </submittedName>
</protein>